<protein>
    <submittedName>
        <fullName evidence="8">Cytochrome b/b6 domain-containing protein</fullName>
    </submittedName>
</protein>
<gene>
    <name evidence="8" type="ORF">RPE78_09350</name>
</gene>
<organism evidence="8 9">
    <name type="scientific">Thioclava litoralis</name>
    <dbReference type="NCBI Taxonomy" id="3076557"/>
    <lineage>
        <taxon>Bacteria</taxon>
        <taxon>Pseudomonadati</taxon>
        <taxon>Pseudomonadota</taxon>
        <taxon>Alphaproteobacteria</taxon>
        <taxon>Rhodobacterales</taxon>
        <taxon>Paracoccaceae</taxon>
        <taxon>Thioclava</taxon>
    </lineage>
</organism>
<keyword evidence="4 6" id="KW-1133">Transmembrane helix</keyword>
<dbReference type="Gene3D" id="1.20.950.20">
    <property type="entry name" value="Transmembrane di-heme cytochromes, Chain C"/>
    <property type="match status" value="1"/>
</dbReference>
<dbReference type="InterPro" id="IPR051542">
    <property type="entry name" value="Hydrogenase_cytochrome"/>
</dbReference>
<comment type="subcellular location">
    <subcellularLocation>
        <location evidence="1">Cell membrane</location>
        <topology evidence="1">Multi-pass membrane protein</topology>
    </subcellularLocation>
</comment>
<keyword evidence="9" id="KW-1185">Reference proteome</keyword>
<feature type="domain" description="Cytochrome b561 bacterial/Ni-hydrogenase" evidence="7">
    <location>
        <begin position="21"/>
        <end position="197"/>
    </location>
</feature>
<evidence type="ECO:0000256" key="3">
    <source>
        <dbReference type="ARBA" id="ARBA00022692"/>
    </source>
</evidence>
<keyword evidence="3 6" id="KW-0812">Transmembrane</keyword>
<dbReference type="Proteomes" id="UP001623290">
    <property type="component" value="Chromosome"/>
</dbReference>
<evidence type="ECO:0000313" key="8">
    <source>
        <dbReference type="EMBL" id="WRY32907.1"/>
    </source>
</evidence>
<feature type="transmembrane region" description="Helical" evidence="6">
    <location>
        <begin position="25"/>
        <end position="44"/>
    </location>
</feature>
<dbReference type="EMBL" id="CP135443">
    <property type="protein sequence ID" value="WRY32907.1"/>
    <property type="molecule type" value="Genomic_DNA"/>
</dbReference>
<sequence>MTHRFQSDPSDTDSRFETVPVWDPFVRAFHWALVVLVCGAWGLGKWGPVDMSLHFWLGYGIGALVVARVFWGFFGPQTARFASFVKGPGAIARYGRTLVSRKPSYTRGHNPVGALSVVLILGLLAAQVGTGLVSDPDDYINVGPFADWVGYENAVRAVDLHETLANLLLALVIIHVLAIFWYRFWKRENLVTPMITGRARLPRRAPMTQK</sequence>
<evidence type="ECO:0000259" key="7">
    <source>
        <dbReference type="Pfam" id="PF01292"/>
    </source>
</evidence>
<evidence type="ECO:0000256" key="2">
    <source>
        <dbReference type="ARBA" id="ARBA00022475"/>
    </source>
</evidence>
<evidence type="ECO:0000256" key="6">
    <source>
        <dbReference type="SAM" id="Phobius"/>
    </source>
</evidence>
<evidence type="ECO:0000313" key="9">
    <source>
        <dbReference type="Proteomes" id="UP001623290"/>
    </source>
</evidence>
<dbReference type="InterPro" id="IPR016174">
    <property type="entry name" value="Di-haem_cyt_TM"/>
</dbReference>
<feature type="transmembrane region" description="Helical" evidence="6">
    <location>
        <begin position="164"/>
        <end position="185"/>
    </location>
</feature>
<evidence type="ECO:0000256" key="1">
    <source>
        <dbReference type="ARBA" id="ARBA00004651"/>
    </source>
</evidence>
<dbReference type="SUPFAM" id="SSF81342">
    <property type="entry name" value="Transmembrane di-heme cytochromes"/>
    <property type="match status" value="1"/>
</dbReference>
<dbReference type="Pfam" id="PF01292">
    <property type="entry name" value="Ni_hydr_CYTB"/>
    <property type="match status" value="1"/>
</dbReference>
<evidence type="ECO:0000256" key="4">
    <source>
        <dbReference type="ARBA" id="ARBA00022989"/>
    </source>
</evidence>
<reference evidence="8 9" key="1">
    <citation type="submission" date="2023-09" db="EMBL/GenBank/DDBJ databases">
        <title>Thioclava shenzhenensis sp. nov., a multidrug resistant bacteria-antagonizing species isolated from coastal seawater.</title>
        <authorList>
            <person name="Long M."/>
        </authorList>
    </citation>
    <scope>NUCLEOTIDE SEQUENCE [LARGE SCALE GENOMIC DNA]</scope>
    <source>
        <strain evidence="8 9">FTW29</strain>
    </source>
</reference>
<accession>A0ABZ1DY34</accession>
<dbReference type="InterPro" id="IPR011577">
    <property type="entry name" value="Cyt_b561_bac/Ni-Hgenase"/>
</dbReference>
<feature type="transmembrane region" description="Helical" evidence="6">
    <location>
        <begin position="56"/>
        <end position="74"/>
    </location>
</feature>
<keyword evidence="2" id="KW-1003">Cell membrane</keyword>
<keyword evidence="5 6" id="KW-0472">Membrane</keyword>
<feature type="transmembrane region" description="Helical" evidence="6">
    <location>
        <begin position="112"/>
        <end position="133"/>
    </location>
</feature>
<evidence type="ECO:0000256" key="5">
    <source>
        <dbReference type="ARBA" id="ARBA00023136"/>
    </source>
</evidence>
<proteinExistence type="predicted"/>
<name>A0ABZ1DY34_9RHOB</name>
<dbReference type="RefSeq" id="WP_339109217.1">
    <property type="nucleotide sequence ID" value="NZ_CP135443.1"/>
</dbReference>
<dbReference type="PANTHER" id="PTHR30485:SF2">
    <property type="entry name" value="BLL0597 PROTEIN"/>
    <property type="match status" value="1"/>
</dbReference>
<dbReference type="PANTHER" id="PTHR30485">
    <property type="entry name" value="NI/FE-HYDROGENASE 1 B-TYPE CYTOCHROME SUBUNIT"/>
    <property type="match status" value="1"/>
</dbReference>